<sequence length="76" mass="8797">MALLQQLSNNYSRKSRQMGGSTWRKSWFGENEGETRSRPQHVSGRHNVGPLDTRPEDKVLEDLFSLWTSKAMAFEQ</sequence>
<evidence type="ECO:0000313" key="2">
    <source>
        <dbReference type="EMBL" id="ELW68834.1"/>
    </source>
</evidence>
<evidence type="ECO:0000256" key="1">
    <source>
        <dbReference type="SAM" id="MobiDB-lite"/>
    </source>
</evidence>
<name>L9L244_TUPCH</name>
<reference evidence="3" key="1">
    <citation type="submission" date="2012-07" db="EMBL/GenBank/DDBJ databases">
        <title>Genome of the Chinese tree shrew, a rising model animal genetically related to primates.</title>
        <authorList>
            <person name="Zhang G."/>
            <person name="Fan Y."/>
            <person name="Yao Y."/>
            <person name="Huang Z."/>
        </authorList>
    </citation>
    <scope>NUCLEOTIDE SEQUENCE [LARGE SCALE GENOMIC DNA]</scope>
</reference>
<dbReference type="EMBL" id="KB320557">
    <property type="protein sequence ID" value="ELW68834.1"/>
    <property type="molecule type" value="Genomic_DNA"/>
</dbReference>
<feature type="compositionally biased region" description="Polar residues" evidence="1">
    <location>
        <begin position="1"/>
        <end position="24"/>
    </location>
</feature>
<dbReference type="Proteomes" id="UP000011518">
    <property type="component" value="Unassembled WGS sequence"/>
</dbReference>
<feature type="region of interest" description="Disordered" evidence="1">
    <location>
        <begin position="1"/>
        <end position="54"/>
    </location>
</feature>
<keyword evidence="3" id="KW-1185">Reference proteome</keyword>
<organism evidence="2 3">
    <name type="scientific">Tupaia chinensis</name>
    <name type="common">Chinese tree shrew</name>
    <name type="synonym">Tupaia belangeri chinensis</name>
    <dbReference type="NCBI Taxonomy" id="246437"/>
    <lineage>
        <taxon>Eukaryota</taxon>
        <taxon>Metazoa</taxon>
        <taxon>Chordata</taxon>
        <taxon>Craniata</taxon>
        <taxon>Vertebrata</taxon>
        <taxon>Euteleostomi</taxon>
        <taxon>Mammalia</taxon>
        <taxon>Eutheria</taxon>
        <taxon>Euarchontoglires</taxon>
        <taxon>Scandentia</taxon>
        <taxon>Tupaiidae</taxon>
        <taxon>Tupaia</taxon>
    </lineage>
</organism>
<accession>L9L244</accession>
<dbReference type="InParanoid" id="L9L244"/>
<gene>
    <name evidence="2" type="ORF">TREES_T100005162</name>
</gene>
<evidence type="ECO:0000313" key="3">
    <source>
        <dbReference type="Proteomes" id="UP000011518"/>
    </source>
</evidence>
<protein>
    <submittedName>
        <fullName evidence="2">Uncharacterized protein</fullName>
    </submittedName>
</protein>
<proteinExistence type="predicted"/>
<dbReference type="AlphaFoldDB" id="L9L244"/>
<reference evidence="3" key="2">
    <citation type="journal article" date="2013" name="Nat. Commun.">
        <title>Genome of the Chinese tree shrew.</title>
        <authorList>
            <person name="Fan Y."/>
            <person name="Huang Z.Y."/>
            <person name="Cao C.C."/>
            <person name="Chen C.S."/>
            <person name="Chen Y.X."/>
            <person name="Fan D.D."/>
            <person name="He J."/>
            <person name="Hou H.L."/>
            <person name="Hu L."/>
            <person name="Hu X.T."/>
            <person name="Jiang X.T."/>
            <person name="Lai R."/>
            <person name="Lang Y.S."/>
            <person name="Liang B."/>
            <person name="Liao S.G."/>
            <person name="Mu D."/>
            <person name="Ma Y.Y."/>
            <person name="Niu Y.Y."/>
            <person name="Sun X.Q."/>
            <person name="Xia J.Q."/>
            <person name="Xiao J."/>
            <person name="Xiong Z.Q."/>
            <person name="Xu L."/>
            <person name="Yang L."/>
            <person name="Zhang Y."/>
            <person name="Zhao W."/>
            <person name="Zhao X.D."/>
            <person name="Zheng Y.T."/>
            <person name="Zhou J.M."/>
            <person name="Zhu Y.B."/>
            <person name="Zhang G.J."/>
            <person name="Wang J."/>
            <person name="Yao Y.G."/>
        </authorList>
    </citation>
    <scope>NUCLEOTIDE SEQUENCE [LARGE SCALE GENOMIC DNA]</scope>
</reference>